<feature type="compositionally biased region" description="Polar residues" evidence="1">
    <location>
        <begin position="184"/>
        <end position="197"/>
    </location>
</feature>
<feature type="region of interest" description="Disordered" evidence="1">
    <location>
        <begin position="366"/>
        <end position="390"/>
    </location>
</feature>
<feature type="compositionally biased region" description="Basic and acidic residues" evidence="1">
    <location>
        <begin position="149"/>
        <end position="170"/>
    </location>
</feature>
<feature type="region of interest" description="Disordered" evidence="1">
    <location>
        <begin position="1"/>
        <end position="39"/>
    </location>
</feature>
<gene>
    <name evidence="3" type="ORF">C9374_002180</name>
</gene>
<dbReference type="Proteomes" id="UP000816034">
    <property type="component" value="Unassembled WGS sequence"/>
</dbReference>
<comment type="caution">
    <text evidence="3">The sequence shown here is derived from an EMBL/GenBank/DDBJ whole genome shotgun (WGS) entry which is preliminary data.</text>
</comment>
<feature type="compositionally biased region" description="Basic and acidic residues" evidence="1">
    <location>
        <begin position="198"/>
        <end position="210"/>
    </location>
</feature>
<dbReference type="SUPFAM" id="SSF48097">
    <property type="entry name" value="Regulator of G-protein signaling, RGS"/>
    <property type="match status" value="1"/>
</dbReference>
<evidence type="ECO:0000259" key="2">
    <source>
        <dbReference type="PROSITE" id="PS50132"/>
    </source>
</evidence>
<feature type="compositionally biased region" description="Low complexity" evidence="1">
    <location>
        <begin position="284"/>
        <end position="301"/>
    </location>
</feature>
<evidence type="ECO:0000313" key="3">
    <source>
        <dbReference type="EMBL" id="KAG2386436.1"/>
    </source>
</evidence>
<dbReference type="Gene3D" id="1.10.167.10">
    <property type="entry name" value="Regulator of G-protein Signalling 4, domain 2"/>
    <property type="match status" value="1"/>
</dbReference>
<keyword evidence="4" id="KW-1185">Reference proteome</keyword>
<reference evidence="3 4" key="1">
    <citation type="journal article" date="2018" name="BMC Genomics">
        <title>The genome of Naegleria lovaniensis, the basis for a comparative approach to unravel pathogenicity factors of the human pathogenic amoeba N. fowleri.</title>
        <authorList>
            <person name="Liechti N."/>
            <person name="Schurch N."/>
            <person name="Bruggmann R."/>
            <person name="Wittwer M."/>
        </authorList>
    </citation>
    <scope>NUCLEOTIDE SEQUENCE [LARGE SCALE GENOMIC DNA]</scope>
    <source>
        <strain evidence="3 4">ATCC 30569</strain>
    </source>
</reference>
<feature type="compositionally biased region" description="Basic and acidic residues" evidence="1">
    <location>
        <begin position="791"/>
        <end position="806"/>
    </location>
</feature>
<feature type="compositionally biased region" description="Low complexity" evidence="1">
    <location>
        <begin position="9"/>
        <end position="28"/>
    </location>
</feature>
<feature type="region of interest" description="Disordered" evidence="1">
    <location>
        <begin position="791"/>
        <end position="843"/>
    </location>
</feature>
<accession>A0AA88GV70</accession>
<feature type="compositionally biased region" description="Polar residues" evidence="1">
    <location>
        <begin position="112"/>
        <end position="141"/>
    </location>
</feature>
<feature type="compositionally biased region" description="Basic and acidic residues" evidence="1">
    <location>
        <begin position="366"/>
        <end position="377"/>
    </location>
</feature>
<dbReference type="EMBL" id="PYSW02000015">
    <property type="protein sequence ID" value="KAG2386436.1"/>
    <property type="molecule type" value="Genomic_DNA"/>
</dbReference>
<evidence type="ECO:0000256" key="1">
    <source>
        <dbReference type="SAM" id="MobiDB-lite"/>
    </source>
</evidence>
<name>A0AA88GV70_NAELO</name>
<feature type="region of interest" description="Disordered" evidence="1">
    <location>
        <begin position="882"/>
        <end position="909"/>
    </location>
</feature>
<feature type="compositionally biased region" description="Polar residues" evidence="1">
    <location>
        <begin position="57"/>
        <end position="66"/>
    </location>
</feature>
<protein>
    <recommendedName>
        <fullName evidence="2">RGS domain-containing protein</fullName>
    </recommendedName>
</protein>
<feature type="compositionally biased region" description="Acidic residues" evidence="1">
    <location>
        <begin position="890"/>
        <end position="909"/>
    </location>
</feature>
<feature type="domain" description="RGS" evidence="2">
    <location>
        <begin position="426"/>
        <end position="505"/>
    </location>
</feature>
<dbReference type="PROSITE" id="PS50132">
    <property type="entry name" value="RGS"/>
    <property type="match status" value="1"/>
</dbReference>
<feature type="compositionally biased region" description="Low complexity" evidence="1">
    <location>
        <begin position="67"/>
        <end position="87"/>
    </location>
</feature>
<dbReference type="InterPro" id="IPR044926">
    <property type="entry name" value="RGS_subdomain_2"/>
</dbReference>
<feature type="compositionally biased region" description="Low complexity" evidence="1">
    <location>
        <begin position="327"/>
        <end position="339"/>
    </location>
</feature>
<feature type="region of interest" description="Disordered" evidence="1">
    <location>
        <begin position="51"/>
        <end position="339"/>
    </location>
</feature>
<dbReference type="RefSeq" id="XP_044550428.1">
    <property type="nucleotide sequence ID" value="XM_044691570.1"/>
</dbReference>
<proteinExistence type="predicted"/>
<feature type="compositionally biased region" description="Basic and acidic residues" evidence="1">
    <location>
        <begin position="100"/>
        <end position="111"/>
    </location>
</feature>
<dbReference type="InterPro" id="IPR036305">
    <property type="entry name" value="RGS_sf"/>
</dbReference>
<feature type="compositionally biased region" description="Low complexity" evidence="1">
    <location>
        <begin position="238"/>
        <end position="271"/>
    </location>
</feature>
<dbReference type="AlphaFoldDB" id="A0AA88GV70"/>
<feature type="compositionally biased region" description="Low complexity" evidence="1">
    <location>
        <begin position="807"/>
        <end position="835"/>
    </location>
</feature>
<organism evidence="3 4">
    <name type="scientific">Naegleria lovaniensis</name>
    <name type="common">Amoeba</name>
    <dbReference type="NCBI Taxonomy" id="51637"/>
    <lineage>
        <taxon>Eukaryota</taxon>
        <taxon>Discoba</taxon>
        <taxon>Heterolobosea</taxon>
        <taxon>Tetramitia</taxon>
        <taxon>Eutetramitia</taxon>
        <taxon>Vahlkampfiidae</taxon>
        <taxon>Naegleria</taxon>
    </lineage>
</organism>
<evidence type="ECO:0000313" key="4">
    <source>
        <dbReference type="Proteomes" id="UP000816034"/>
    </source>
</evidence>
<dbReference type="Pfam" id="PF00615">
    <property type="entry name" value="RGS"/>
    <property type="match status" value="1"/>
</dbReference>
<sequence>MMRMVRDLNNNNKSSHSGGSDETSNNSSGVGGASSFLTRGHFSDLPKMVLGLGVGSSHASGDKSQLSRSPSKGESTSSSPSEPITPRRFARKQLSFFGIGRRESKTEESLKSEMSATSQTTQPQSDENTSQETKSTTSNRFSFRLGGSKKKEDNMQKSDSKLNLLGRRDSSASMETDALEKSPSVASTKSPSMTPSDKSTHEKPSEESTQDKQTPQKPFLHEIEGVTEVTEEVKTIAEDTLVTTNTETTNVNLSLPPESSKSPHTSPTSPADTDDDSPNLSIDTSNINSNQNETTNTTTQPTPRPSGMPKLNLTLIPAGASTEEGAPPSSDVPVSSEEPNNGLIRLMSVLKKEKIKRTATEDKCDTLTADHEDEKSDTSSTMSRSSSERLTRTVQHGFLHLPINTPRSKYENVMKLYKKQILLAIQLMKDFVEEDSKKEINISSKDKKTFTNLFVESHQYQNFDEWLLPQPPHLLFRTMKNSVMYELENDNFPRFVRSDLWLKKLQHKGLAYLNKVGRVKEAAYFPYTYDDFREPMVFDRDIEFMEYLARDDYQWKLLGSKKEGAINVYKITEKVLMPNVSFYNKMQINKWSGVLNYPFDVVKQCCMPGLYVYKYDPNISSCEEWGFWDYETLKQKYPSEKWKYGKRSVGIVRYGMVFPFPFKSKRSFLAACSAWYDKEEEKLTLIYKPCEHERFYKDGKGVNEGKKLIDIRDFQYYQIKKIDAYRTSLLQIHLLDVGGNARFAANMLRMDRAKGMMKGFNEYIRKHMNNIPKISDDDPVWKHVVTCMGRERADQKKKGKEKDGKTQKATQTQQNQLLDSQTPTSPMSSTMSSSSDDSKSTLARLNSSASFGGQTYMTPEMALMEEEEAMMTVFDADLENFTMTGTTTDNSEDDYEDYDYEDGDLNENN</sequence>
<dbReference type="GeneID" id="68094636"/>
<dbReference type="SUPFAM" id="SSF55961">
    <property type="entry name" value="Bet v1-like"/>
    <property type="match status" value="1"/>
</dbReference>
<dbReference type="InterPro" id="IPR016137">
    <property type="entry name" value="RGS"/>
</dbReference>